<proteinExistence type="predicted"/>
<dbReference type="InterPro" id="IPR036005">
    <property type="entry name" value="Creatinase/aminopeptidase-like"/>
</dbReference>
<keyword evidence="6" id="KW-1185">Reference proteome</keyword>
<evidence type="ECO:0000259" key="3">
    <source>
        <dbReference type="Pfam" id="PF00557"/>
    </source>
</evidence>
<evidence type="ECO:0000259" key="4">
    <source>
        <dbReference type="Pfam" id="PF01321"/>
    </source>
</evidence>
<evidence type="ECO:0000256" key="1">
    <source>
        <dbReference type="ARBA" id="ARBA00022723"/>
    </source>
</evidence>
<dbReference type="InterPro" id="IPR000994">
    <property type="entry name" value="Pept_M24"/>
</dbReference>
<keyword evidence="1" id="KW-0479">Metal-binding</keyword>
<dbReference type="Proteomes" id="UP001596119">
    <property type="component" value="Unassembled WGS sequence"/>
</dbReference>
<dbReference type="InterPro" id="IPR001714">
    <property type="entry name" value="Pept_M24_MAP"/>
</dbReference>
<dbReference type="InterPro" id="IPR001131">
    <property type="entry name" value="Peptidase_M24B_aminopep-P_CS"/>
</dbReference>
<reference evidence="6" key="1">
    <citation type="journal article" date="2019" name="Int. J. Syst. Evol. Microbiol.">
        <title>The Global Catalogue of Microorganisms (GCM) 10K type strain sequencing project: providing services to taxonomists for standard genome sequencing and annotation.</title>
        <authorList>
            <consortium name="The Broad Institute Genomics Platform"/>
            <consortium name="The Broad Institute Genome Sequencing Center for Infectious Disease"/>
            <person name="Wu L."/>
            <person name="Ma J."/>
        </authorList>
    </citation>
    <scope>NUCLEOTIDE SEQUENCE [LARGE SCALE GENOMIC DNA]</scope>
    <source>
        <strain evidence="6">CGMCC 4.7397</strain>
    </source>
</reference>
<evidence type="ECO:0000313" key="5">
    <source>
        <dbReference type="EMBL" id="MFC5949983.1"/>
    </source>
</evidence>
<name>A0ABW1IB31_9PSEU</name>
<evidence type="ECO:0000256" key="2">
    <source>
        <dbReference type="ARBA" id="ARBA00022801"/>
    </source>
</evidence>
<organism evidence="5 6">
    <name type="scientific">Pseudonocardia lutea</name>
    <dbReference type="NCBI Taxonomy" id="2172015"/>
    <lineage>
        <taxon>Bacteria</taxon>
        <taxon>Bacillati</taxon>
        <taxon>Actinomycetota</taxon>
        <taxon>Actinomycetes</taxon>
        <taxon>Pseudonocardiales</taxon>
        <taxon>Pseudonocardiaceae</taxon>
        <taxon>Pseudonocardia</taxon>
    </lineage>
</organism>
<dbReference type="SUPFAM" id="SSF53092">
    <property type="entry name" value="Creatinase/prolidase N-terminal domain"/>
    <property type="match status" value="1"/>
</dbReference>
<dbReference type="InterPro" id="IPR000587">
    <property type="entry name" value="Creatinase_N"/>
</dbReference>
<dbReference type="RefSeq" id="WP_379567119.1">
    <property type="nucleotide sequence ID" value="NZ_JBHSQK010000041.1"/>
</dbReference>
<evidence type="ECO:0000313" key="6">
    <source>
        <dbReference type="Proteomes" id="UP001596119"/>
    </source>
</evidence>
<dbReference type="PANTHER" id="PTHR46112:SF8">
    <property type="entry name" value="CYTOPLASMIC PEPTIDASE PEPQ-RELATED"/>
    <property type="match status" value="1"/>
</dbReference>
<accession>A0ABW1IB31</accession>
<dbReference type="SUPFAM" id="SSF55920">
    <property type="entry name" value="Creatinase/aminopeptidase"/>
    <property type="match status" value="1"/>
</dbReference>
<dbReference type="InterPro" id="IPR050659">
    <property type="entry name" value="Peptidase_M24B"/>
</dbReference>
<keyword evidence="2" id="KW-0378">Hydrolase</keyword>
<dbReference type="CDD" id="cd01092">
    <property type="entry name" value="APP-like"/>
    <property type="match status" value="1"/>
</dbReference>
<dbReference type="Pfam" id="PF00557">
    <property type="entry name" value="Peptidase_M24"/>
    <property type="match status" value="1"/>
</dbReference>
<dbReference type="EMBL" id="JBHSQK010000041">
    <property type="protein sequence ID" value="MFC5949983.1"/>
    <property type="molecule type" value="Genomic_DNA"/>
</dbReference>
<gene>
    <name evidence="5" type="ORF">ACFQH9_17055</name>
</gene>
<feature type="domain" description="Creatinase N-terminal" evidence="4">
    <location>
        <begin position="19"/>
        <end position="148"/>
    </location>
</feature>
<comment type="caution">
    <text evidence="5">The sequence shown here is derived from an EMBL/GenBank/DDBJ whole genome shotgun (WGS) entry which is preliminary data.</text>
</comment>
<dbReference type="PROSITE" id="PS00491">
    <property type="entry name" value="PROLINE_PEPTIDASE"/>
    <property type="match status" value="1"/>
</dbReference>
<dbReference type="Gene3D" id="3.90.230.10">
    <property type="entry name" value="Creatinase/methionine aminopeptidase superfamily"/>
    <property type="match status" value="1"/>
</dbReference>
<protein>
    <submittedName>
        <fullName evidence="5">M24 family metallopeptidase</fullName>
    </submittedName>
</protein>
<dbReference type="PRINTS" id="PR00599">
    <property type="entry name" value="MAPEPTIDASE"/>
</dbReference>
<dbReference type="InterPro" id="IPR029149">
    <property type="entry name" value="Creatin/AminoP/Spt16_N"/>
</dbReference>
<dbReference type="Pfam" id="PF01321">
    <property type="entry name" value="Creatinase_N"/>
    <property type="match status" value="1"/>
</dbReference>
<dbReference type="PANTHER" id="PTHR46112">
    <property type="entry name" value="AMINOPEPTIDASE"/>
    <property type="match status" value="1"/>
</dbReference>
<dbReference type="Gene3D" id="3.40.350.10">
    <property type="entry name" value="Creatinase/prolidase N-terminal domain"/>
    <property type="match status" value="1"/>
</dbReference>
<sequence>MTGGPSTSTRSLARPQAARREALRARVREAGLDGLLVTDLVNVRYLTGFTGSNGALLLAATDDGDEGSRFGTDGRYTTQAAAEVPDLPPLIERSTALALASRAPALGIRRLGFESDAVTVDVHAALAAAAEGVTLVRAPGLVAQLRVIKDDVEVEALRRACTLADTALTDLIDAGGVRAGRTEREIALDLEFRMRALGADGPSFDSIVAAGPNSAIPHHSPTDAALRPGDLLKLDFGALVGGYHSDMTRTLVLGRAADWQRELYDLVLGAQVAGCAAVEAGVPAAEVDAASREPITAAGRGPEFLHGLGHGVGLQIHEAPALSAASKDVLEPGMVITVEPGVYLARRGGVRIEDTLVVPGSGPAQSLTGFTRDLVEIV</sequence>
<feature type="domain" description="Peptidase M24" evidence="3">
    <location>
        <begin position="155"/>
        <end position="358"/>
    </location>
</feature>